<dbReference type="PANTHER" id="PTHR18895:SF74">
    <property type="entry name" value="MTRF1L RELEASE FACTOR GLUTAMINE METHYLTRANSFERASE"/>
    <property type="match status" value="1"/>
</dbReference>
<reference evidence="1 2" key="1">
    <citation type="submission" date="2019-07" db="EMBL/GenBank/DDBJ databases">
        <title>Rhodotorula toruloides NBRC10032 genome sequencing.</title>
        <authorList>
            <person name="Shida Y."/>
            <person name="Takaku H."/>
            <person name="Ogasawara W."/>
            <person name="Mori K."/>
        </authorList>
    </citation>
    <scope>NUCLEOTIDE SEQUENCE [LARGE SCALE GENOMIC DNA]</scope>
    <source>
        <strain evidence="1 2">NBRC10032</strain>
    </source>
</reference>
<dbReference type="Gene3D" id="3.40.50.150">
    <property type="entry name" value="Vaccinia Virus protein VP39"/>
    <property type="match status" value="2"/>
</dbReference>
<dbReference type="OrthoDB" id="269872at2759"/>
<evidence type="ECO:0000313" key="1">
    <source>
        <dbReference type="EMBL" id="GEM10704.1"/>
    </source>
</evidence>
<evidence type="ECO:0008006" key="3">
    <source>
        <dbReference type="Google" id="ProtNLM"/>
    </source>
</evidence>
<dbReference type="PROSITE" id="PS00092">
    <property type="entry name" value="N6_MTASE"/>
    <property type="match status" value="1"/>
</dbReference>
<gene>
    <name evidence="1" type="ORF">Rt10032_c12g4721</name>
</gene>
<organism evidence="1 2">
    <name type="scientific">Rhodotorula toruloides</name>
    <name type="common">Yeast</name>
    <name type="synonym">Rhodosporidium toruloides</name>
    <dbReference type="NCBI Taxonomy" id="5286"/>
    <lineage>
        <taxon>Eukaryota</taxon>
        <taxon>Fungi</taxon>
        <taxon>Dikarya</taxon>
        <taxon>Basidiomycota</taxon>
        <taxon>Pucciniomycotina</taxon>
        <taxon>Microbotryomycetes</taxon>
        <taxon>Sporidiobolales</taxon>
        <taxon>Sporidiobolaceae</taxon>
        <taxon>Rhodotorula</taxon>
    </lineage>
</organism>
<dbReference type="EMBL" id="BJWK01000012">
    <property type="protein sequence ID" value="GEM10704.1"/>
    <property type="molecule type" value="Genomic_DNA"/>
</dbReference>
<dbReference type="GO" id="GO:0008168">
    <property type="term" value="F:methyltransferase activity"/>
    <property type="evidence" value="ECO:0007669"/>
    <property type="project" value="InterPro"/>
</dbReference>
<dbReference type="SUPFAM" id="SSF53335">
    <property type="entry name" value="S-adenosyl-L-methionine-dependent methyltransferases"/>
    <property type="match status" value="1"/>
</dbReference>
<dbReference type="AlphaFoldDB" id="A0A511KMG6"/>
<dbReference type="InterPro" id="IPR029063">
    <property type="entry name" value="SAM-dependent_MTases_sf"/>
</dbReference>
<dbReference type="Proteomes" id="UP000321518">
    <property type="component" value="Unassembled WGS sequence"/>
</dbReference>
<evidence type="ECO:0000313" key="2">
    <source>
        <dbReference type="Proteomes" id="UP000321518"/>
    </source>
</evidence>
<sequence>MVREMIDEDKPLAYVLGTQPFHPLPVDLLVRPPTLIPRPETEHWVSLLIDQILAARDEPSRTARPYRILDIGTGTGCIALALTHGLLRTCEGREKGSFSALQQLQGLQPSRSSIDTSHPIKFDLVVSNPPYIPLHEYAHLDRSVREWEDRGALVGESTTQPSKEDDGLVFYRRIVSLLDGLLAQGGQGEEPVVAFEVGKGQARNVEGMLLEWQSGKGEKLEVEIVEDPWGIERAVFASWKR</sequence>
<name>A0A511KMG6_RHOTO</name>
<dbReference type="GO" id="GO:0032259">
    <property type="term" value="P:methylation"/>
    <property type="evidence" value="ECO:0007669"/>
    <property type="project" value="InterPro"/>
</dbReference>
<dbReference type="PANTHER" id="PTHR18895">
    <property type="entry name" value="HEMK METHYLTRANSFERASE"/>
    <property type="match status" value="1"/>
</dbReference>
<dbReference type="GO" id="GO:0003676">
    <property type="term" value="F:nucleic acid binding"/>
    <property type="evidence" value="ECO:0007669"/>
    <property type="project" value="InterPro"/>
</dbReference>
<protein>
    <recommendedName>
        <fullName evidence="3">S-adenosyl-L-methionine-dependent methyltransferase</fullName>
    </recommendedName>
</protein>
<dbReference type="GO" id="GO:0005739">
    <property type="term" value="C:mitochondrion"/>
    <property type="evidence" value="ECO:0007669"/>
    <property type="project" value="TreeGrafter"/>
</dbReference>
<proteinExistence type="predicted"/>
<dbReference type="InterPro" id="IPR050320">
    <property type="entry name" value="N5-glutamine_MTase"/>
</dbReference>
<accession>A0A511KMG6</accession>
<comment type="caution">
    <text evidence="1">The sequence shown here is derived from an EMBL/GenBank/DDBJ whole genome shotgun (WGS) entry which is preliminary data.</text>
</comment>
<dbReference type="InterPro" id="IPR002052">
    <property type="entry name" value="DNA_methylase_N6_adenine_CS"/>
</dbReference>